<feature type="transmembrane region" description="Helical" evidence="1">
    <location>
        <begin position="32"/>
        <end position="59"/>
    </location>
</feature>
<keyword evidence="1" id="KW-1133">Transmembrane helix</keyword>
<accession>A0ABP9HEC5</accession>
<name>A0ABP9HEC5_9ACTN</name>
<comment type="caution">
    <text evidence="2">The sequence shown here is derived from an EMBL/GenBank/DDBJ whole genome shotgun (WGS) entry which is preliminary data.</text>
</comment>
<gene>
    <name evidence="2" type="ORF">GCM10023225_08910</name>
</gene>
<evidence type="ECO:0000313" key="2">
    <source>
        <dbReference type="EMBL" id="GAA4968813.1"/>
    </source>
</evidence>
<keyword evidence="1" id="KW-0472">Membrane</keyword>
<organism evidence="2 3">
    <name type="scientific">Kineococcus glutinatus</name>
    <dbReference type="NCBI Taxonomy" id="1070872"/>
    <lineage>
        <taxon>Bacteria</taxon>
        <taxon>Bacillati</taxon>
        <taxon>Actinomycetota</taxon>
        <taxon>Actinomycetes</taxon>
        <taxon>Kineosporiales</taxon>
        <taxon>Kineosporiaceae</taxon>
        <taxon>Kineococcus</taxon>
    </lineage>
</organism>
<dbReference type="RefSeq" id="WP_345711172.1">
    <property type="nucleotide sequence ID" value="NZ_BAABIL010000112.1"/>
</dbReference>
<sequence length="506" mass="53687">MSTTTATGSRPVTAAHDSGVLRTYGGWRRTRGIGLFGLGSTATVVVMVCAVVPLIALGISVRAGLMLCVPSGAVIAVTCTRIDGTPILHVVLRRAQWMWASWRGYPSLRAGVLVEHPSAWQLPGALAATRLLSCEDGRGGHFGLIHDARTGFLTATLRCASTSTWLVDGGDADAWVANWHSWLASRGFDSMVQWVAVTVDTAPEPGSTLARNVAERLDPGAPADVLDLMRELVEVSPAASADVETRVSITFDPARAGTPLTELADAAAEVSRSLVGMEAALSECGVTVLGRARAEDLAGTVRVAFDPASRGDVESALSTATDVPLTWEAAGPVAAEEAWDHYRHDSGVSVSWAWHEAPRQQVTSNVLVRLMSPSRYPKRVTMLYRPLSAGAAARLLEDQVNAAAFREAYRRTQGRDATARDQADHERAVTAAREEALGAGVILMSLYATITVTDPADLAAAVADLESRADQSKVRVRRLFGSQAVGFATTLPAGVYPPHVAGRVLR</sequence>
<dbReference type="NCBIfam" id="NF042935">
    <property type="entry name" value="SCO6880_fam"/>
    <property type="match status" value="1"/>
</dbReference>
<reference evidence="3" key="1">
    <citation type="journal article" date="2019" name="Int. J. Syst. Evol. Microbiol.">
        <title>The Global Catalogue of Microorganisms (GCM) 10K type strain sequencing project: providing services to taxonomists for standard genome sequencing and annotation.</title>
        <authorList>
            <consortium name="The Broad Institute Genomics Platform"/>
            <consortium name="The Broad Institute Genome Sequencing Center for Infectious Disease"/>
            <person name="Wu L."/>
            <person name="Ma J."/>
        </authorList>
    </citation>
    <scope>NUCLEOTIDE SEQUENCE [LARGE SCALE GENOMIC DNA]</scope>
    <source>
        <strain evidence="3">JCM 18126</strain>
    </source>
</reference>
<dbReference type="Proteomes" id="UP001501195">
    <property type="component" value="Unassembled WGS sequence"/>
</dbReference>
<evidence type="ECO:0008006" key="4">
    <source>
        <dbReference type="Google" id="ProtNLM"/>
    </source>
</evidence>
<keyword evidence="1" id="KW-0812">Transmembrane</keyword>
<keyword evidence="3" id="KW-1185">Reference proteome</keyword>
<dbReference type="EMBL" id="BAABIL010000112">
    <property type="protein sequence ID" value="GAA4968813.1"/>
    <property type="molecule type" value="Genomic_DNA"/>
</dbReference>
<dbReference type="InterPro" id="IPR049978">
    <property type="entry name" value="SCO6880-like"/>
</dbReference>
<proteinExistence type="predicted"/>
<protein>
    <recommendedName>
        <fullName evidence="4">PrgI family protein</fullName>
    </recommendedName>
</protein>
<evidence type="ECO:0000313" key="3">
    <source>
        <dbReference type="Proteomes" id="UP001501195"/>
    </source>
</evidence>
<evidence type="ECO:0000256" key="1">
    <source>
        <dbReference type="SAM" id="Phobius"/>
    </source>
</evidence>